<dbReference type="PATRIC" id="fig|1232683.4.peg.2118"/>
<dbReference type="AlphaFoldDB" id="A0A081FYU8"/>
<dbReference type="Gene3D" id="3.30.300.90">
    <property type="entry name" value="BolA-like"/>
    <property type="match status" value="1"/>
</dbReference>
<keyword evidence="3" id="KW-0132">Cell division</keyword>
<evidence type="ECO:0000313" key="3">
    <source>
        <dbReference type="EMBL" id="KEA63703.1"/>
    </source>
</evidence>
<sequence>MSVETEIKQRLSDGLELIEYRLENESHMHSGDRMDTHFKLVAVSSAFEGKRLVQRHQMIYGLLSDLMQNPIHALAMHLHTPAEWQESQGFVPASPNCMGGSKADKH</sequence>
<name>A0A081FYU8_9GAMM</name>
<dbReference type="STRING" id="1232683.ADIMK_2159"/>
<dbReference type="Pfam" id="PF01722">
    <property type="entry name" value="BolA"/>
    <property type="match status" value="1"/>
</dbReference>
<dbReference type="PIRSF" id="PIRSF003113">
    <property type="entry name" value="BolA"/>
    <property type="match status" value="1"/>
</dbReference>
<dbReference type="InterPro" id="IPR002634">
    <property type="entry name" value="BolA"/>
</dbReference>
<protein>
    <submittedName>
        <fullName evidence="3">Cell division protein BolA</fullName>
    </submittedName>
</protein>
<dbReference type="GO" id="GO:0051301">
    <property type="term" value="P:cell division"/>
    <property type="evidence" value="ECO:0007669"/>
    <property type="project" value="UniProtKB-KW"/>
</dbReference>
<dbReference type="PANTHER" id="PTHR46229:SF2">
    <property type="entry name" value="BOLA-LIKE PROTEIN 1"/>
    <property type="match status" value="1"/>
</dbReference>
<dbReference type="OrthoDB" id="9801469at2"/>
<dbReference type="eggNOG" id="COG0271">
    <property type="taxonomic scope" value="Bacteria"/>
</dbReference>
<comment type="caution">
    <text evidence="3">The sequence shown here is derived from an EMBL/GenBank/DDBJ whole genome shotgun (WGS) entry which is preliminary data.</text>
</comment>
<accession>A0A081FYU8</accession>
<keyword evidence="3" id="KW-0131">Cell cycle</keyword>
<proteinExistence type="inferred from homology"/>
<reference evidence="3 4" key="1">
    <citation type="submission" date="2014-04" db="EMBL/GenBank/DDBJ databases">
        <title>Marinobacterium kochiensis sp. nov., isolated from sediment sample collected from Kochi backwaters in Kerala, India.</title>
        <authorList>
            <person name="Singh A."/>
            <person name="Pinnaka A.K."/>
        </authorList>
    </citation>
    <scope>NUCLEOTIDE SEQUENCE [LARGE SCALE GENOMIC DNA]</scope>
    <source>
        <strain evidence="3 4">AK27</strain>
    </source>
</reference>
<evidence type="ECO:0000256" key="1">
    <source>
        <dbReference type="ARBA" id="ARBA00005578"/>
    </source>
</evidence>
<gene>
    <name evidence="3" type="ORF">ADIMK_2159</name>
</gene>
<organism evidence="3 4">
    <name type="scientific">Marinobacterium lacunae</name>
    <dbReference type="NCBI Taxonomy" id="1232683"/>
    <lineage>
        <taxon>Bacteria</taxon>
        <taxon>Pseudomonadati</taxon>
        <taxon>Pseudomonadota</taxon>
        <taxon>Gammaproteobacteria</taxon>
        <taxon>Oceanospirillales</taxon>
        <taxon>Oceanospirillaceae</taxon>
        <taxon>Marinobacterium</taxon>
    </lineage>
</organism>
<evidence type="ECO:0000256" key="2">
    <source>
        <dbReference type="RuleBase" id="RU003860"/>
    </source>
</evidence>
<dbReference type="SUPFAM" id="SSF82657">
    <property type="entry name" value="BolA-like"/>
    <property type="match status" value="1"/>
</dbReference>
<dbReference type="EMBL" id="JMQN01000030">
    <property type="protein sequence ID" value="KEA63703.1"/>
    <property type="molecule type" value="Genomic_DNA"/>
</dbReference>
<dbReference type="InterPro" id="IPR050961">
    <property type="entry name" value="BolA/IbaG_stress_morph_reg"/>
</dbReference>
<dbReference type="RefSeq" id="WP_036187652.1">
    <property type="nucleotide sequence ID" value="NZ_JMQN01000030.1"/>
</dbReference>
<dbReference type="PANTHER" id="PTHR46229">
    <property type="entry name" value="BOLA TRANSCRIPTION REGULATOR"/>
    <property type="match status" value="1"/>
</dbReference>
<evidence type="ECO:0000313" key="4">
    <source>
        <dbReference type="Proteomes" id="UP000028252"/>
    </source>
</evidence>
<comment type="similarity">
    <text evidence="1 2">Belongs to the BolA/IbaG family.</text>
</comment>
<dbReference type="Proteomes" id="UP000028252">
    <property type="component" value="Unassembled WGS sequence"/>
</dbReference>
<dbReference type="InterPro" id="IPR036065">
    <property type="entry name" value="BolA-like_sf"/>
</dbReference>
<keyword evidence="4" id="KW-1185">Reference proteome</keyword>